<dbReference type="InterPro" id="IPR012902">
    <property type="entry name" value="N_methyl_site"/>
</dbReference>
<keyword evidence="1" id="KW-1133">Transmembrane helix</keyword>
<dbReference type="NCBIfam" id="TIGR02532">
    <property type="entry name" value="IV_pilin_GFxxxE"/>
    <property type="match status" value="1"/>
</dbReference>
<name>A0A2H0N8I3_9BACT</name>
<evidence type="ECO:0008006" key="4">
    <source>
        <dbReference type="Google" id="ProtNLM"/>
    </source>
</evidence>
<dbReference type="Proteomes" id="UP000229893">
    <property type="component" value="Unassembled WGS sequence"/>
</dbReference>
<feature type="transmembrane region" description="Helical" evidence="1">
    <location>
        <begin position="12"/>
        <end position="34"/>
    </location>
</feature>
<organism evidence="2 3">
    <name type="scientific">Candidatus Liptonbacteria bacterium CG11_big_fil_rev_8_21_14_0_20_35_14</name>
    <dbReference type="NCBI Taxonomy" id="1974634"/>
    <lineage>
        <taxon>Bacteria</taxon>
        <taxon>Candidatus Liptoniibacteriota</taxon>
    </lineage>
</organism>
<evidence type="ECO:0000313" key="2">
    <source>
        <dbReference type="EMBL" id="PIR05200.1"/>
    </source>
</evidence>
<dbReference type="Pfam" id="PF07963">
    <property type="entry name" value="N_methyl"/>
    <property type="match status" value="1"/>
</dbReference>
<evidence type="ECO:0000256" key="1">
    <source>
        <dbReference type="SAM" id="Phobius"/>
    </source>
</evidence>
<accession>A0A2H0N8I3</accession>
<evidence type="ECO:0000313" key="3">
    <source>
        <dbReference type="Proteomes" id="UP000229893"/>
    </source>
</evidence>
<protein>
    <recommendedName>
        <fullName evidence="4">Prepilin-type N-terminal cleavage/methylation domain-containing protein</fullName>
    </recommendedName>
</protein>
<keyword evidence="1" id="KW-0472">Membrane</keyword>
<keyword evidence="1" id="KW-0812">Transmembrane</keyword>
<proteinExistence type="predicted"/>
<comment type="caution">
    <text evidence="2">The sequence shown here is derived from an EMBL/GenBank/DDBJ whole genome shotgun (WGS) entry which is preliminary data.</text>
</comment>
<gene>
    <name evidence="2" type="ORF">COV57_00335</name>
</gene>
<reference evidence="2 3" key="1">
    <citation type="submission" date="2017-09" db="EMBL/GenBank/DDBJ databases">
        <title>Depth-based differentiation of microbial function through sediment-hosted aquifers and enrichment of novel symbionts in the deep terrestrial subsurface.</title>
        <authorList>
            <person name="Probst A.J."/>
            <person name="Ladd B."/>
            <person name="Jarett J.K."/>
            <person name="Geller-Mcgrath D.E."/>
            <person name="Sieber C.M."/>
            <person name="Emerson J.B."/>
            <person name="Anantharaman K."/>
            <person name="Thomas B.C."/>
            <person name="Malmstrom R."/>
            <person name="Stieglmeier M."/>
            <person name="Klingl A."/>
            <person name="Woyke T."/>
            <person name="Ryan C.M."/>
            <person name="Banfield J.F."/>
        </authorList>
    </citation>
    <scope>NUCLEOTIDE SEQUENCE [LARGE SCALE GENOMIC DNA]</scope>
    <source>
        <strain evidence="2">CG11_big_fil_rev_8_21_14_0_20_35_14</strain>
    </source>
</reference>
<dbReference type="EMBL" id="PCWO01000004">
    <property type="protein sequence ID" value="PIR05200.1"/>
    <property type="molecule type" value="Genomic_DNA"/>
</dbReference>
<sequence>MINLRDKKGFTVVEMLVAVGLFTTIITIAIGAYIRVLKTQSFMTSIMSANDNVSLVLEQIAREIRTGDNMPSGGYSQNSIKFKNDEDDCVAYALEIDNEKKYITRATSLDDNCSLAVYSDSEALTSDNVLIEDLNFTVVQTVTENGSFERVQIEVTVNVVDPVTGEVFFTSQGGGNQLKTFVATRKYFGR</sequence>
<dbReference type="AlphaFoldDB" id="A0A2H0N8I3"/>